<reference evidence="13" key="1">
    <citation type="submission" date="2020-03" db="EMBL/GenBank/DDBJ databases">
        <title>Genome of Pelagibius litoralis DSM 21314T.</title>
        <authorList>
            <person name="Wang G."/>
        </authorList>
    </citation>
    <scope>NUCLEOTIDE SEQUENCE</scope>
    <source>
        <strain evidence="13">DSM 21314</strain>
    </source>
</reference>
<dbReference type="InterPro" id="IPR006144">
    <property type="entry name" value="Secretion_HlyD_CS"/>
</dbReference>
<dbReference type="Gene3D" id="2.40.30.170">
    <property type="match status" value="1"/>
</dbReference>
<evidence type="ECO:0000256" key="5">
    <source>
        <dbReference type="ARBA" id="ARBA00022519"/>
    </source>
</evidence>
<dbReference type="GO" id="GO:0009306">
    <property type="term" value="P:protein secretion"/>
    <property type="evidence" value="ECO:0007669"/>
    <property type="project" value="InterPro"/>
</dbReference>
<dbReference type="InterPro" id="IPR050739">
    <property type="entry name" value="MFP"/>
</dbReference>
<feature type="transmembrane region" description="Helical" evidence="9">
    <location>
        <begin position="26"/>
        <end position="47"/>
    </location>
</feature>
<dbReference type="GO" id="GO:0005886">
    <property type="term" value="C:plasma membrane"/>
    <property type="evidence" value="ECO:0007669"/>
    <property type="project" value="UniProtKB-SubCell"/>
</dbReference>
<keyword evidence="6 9" id="KW-0812">Transmembrane</keyword>
<evidence type="ECO:0000256" key="6">
    <source>
        <dbReference type="ARBA" id="ARBA00022692"/>
    </source>
</evidence>
<organism evidence="13 14">
    <name type="scientific">Pelagibius litoralis</name>
    <dbReference type="NCBI Taxonomy" id="374515"/>
    <lineage>
        <taxon>Bacteria</taxon>
        <taxon>Pseudomonadati</taxon>
        <taxon>Pseudomonadota</taxon>
        <taxon>Alphaproteobacteria</taxon>
        <taxon>Rhodospirillales</taxon>
        <taxon>Rhodovibrionaceae</taxon>
        <taxon>Pelagibius</taxon>
    </lineage>
</organism>
<name>A0A967KIJ7_9PROT</name>
<keyword evidence="7 9" id="KW-1133">Transmembrane helix</keyword>
<dbReference type="RefSeq" id="WP_167231612.1">
    <property type="nucleotide sequence ID" value="NZ_JAAQPH010000041.1"/>
</dbReference>
<evidence type="ECO:0000259" key="12">
    <source>
        <dbReference type="Pfam" id="PF26002"/>
    </source>
</evidence>
<gene>
    <name evidence="13" type="ORF">HBA54_27610</name>
</gene>
<keyword evidence="4 9" id="KW-1003">Cell membrane</keyword>
<evidence type="ECO:0000313" key="13">
    <source>
        <dbReference type="EMBL" id="NIA72361.1"/>
    </source>
</evidence>
<keyword evidence="10" id="KW-0175">Coiled coil</keyword>
<comment type="caution">
    <text evidence="13">The sequence shown here is derived from an EMBL/GenBank/DDBJ whole genome shotgun (WGS) entry which is preliminary data.</text>
</comment>
<keyword evidence="14" id="KW-1185">Reference proteome</keyword>
<dbReference type="PANTHER" id="PTHR30386:SF17">
    <property type="entry name" value="ALKALINE PROTEASE SECRETION PROTEIN APRE"/>
    <property type="match status" value="1"/>
</dbReference>
<accession>A0A967KIJ7</accession>
<comment type="subcellular location">
    <subcellularLocation>
        <location evidence="1 9">Cell inner membrane</location>
        <topology evidence="1 9">Single-pass membrane protein</topology>
    </subcellularLocation>
</comment>
<keyword evidence="8 9" id="KW-0472">Membrane</keyword>
<dbReference type="Pfam" id="PF26002">
    <property type="entry name" value="Beta-barrel_AprE"/>
    <property type="match status" value="1"/>
</dbReference>
<dbReference type="EMBL" id="JAAQPH010000041">
    <property type="protein sequence ID" value="NIA72361.1"/>
    <property type="molecule type" value="Genomic_DNA"/>
</dbReference>
<evidence type="ECO:0000256" key="9">
    <source>
        <dbReference type="RuleBase" id="RU365093"/>
    </source>
</evidence>
<feature type="domain" description="AprE-like beta-barrel" evidence="12">
    <location>
        <begin position="337"/>
        <end position="427"/>
    </location>
</feature>
<keyword evidence="5 9" id="KW-0997">Cell inner membrane</keyword>
<dbReference type="PRINTS" id="PR01490">
    <property type="entry name" value="RTXTOXIND"/>
</dbReference>
<evidence type="ECO:0000256" key="7">
    <source>
        <dbReference type="ARBA" id="ARBA00022989"/>
    </source>
</evidence>
<keyword evidence="3 9" id="KW-0813">Transport</keyword>
<evidence type="ECO:0000256" key="3">
    <source>
        <dbReference type="ARBA" id="ARBA00022448"/>
    </source>
</evidence>
<evidence type="ECO:0000256" key="4">
    <source>
        <dbReference type="ARBA" id="ARBA00022475"/>
    </source>
</evidence>
<dbReference type="Proteomes" id="UP000761264">
    <property type="component" value="Unassembled WGS sequence"/>
</dbReference>
<evidence type="ECO:0000256" key="10">
    <source>
        <dbReference type="SAM" id="Coils"/>
    </source>
</evidence>
<evidence type="ECO:0000313" key="14">
    <source>
        <dbReference type="Proteomes" id="UP000761264"/>
    </source>
</evidence>
<evidence type="ECO:0000256" key="2">
    <source>
        <dbReference type="ARBA" id="ARBA00009477"/>
    </source>
</evidence>
<dbReference type="Pfam" id="PF25994">
    <property type="entry name" value="HH_AprE"/>
    <property type="match status" value="1"/>
</dbReference>
<dbReference type="PANTHER" id="PTHR30386">
    <property type="entry name" value="MEMBRANE FUSION SUBUNIT OF EMRAB-TOLC MULTIDRUG EFFLUX PUMP"/>
    <property type="match status" value="1"/>
</dbReference>
<evidence type="ECO:0000259" key="11">
    <source>
        <dbReference type="Pfam" id="PF25994"/>
    </source>
</evidence>
<dbReference type="NCBIfam" id="TIGR01843">
    <property type="entry name" value="type_I_hlyD"/>
    <property type="match status" value="1"/>
</dbReference>
<proteinExistence type="inferred from homology"/>
<dbReference type="InterPro" id="IPR058781">
    <property type="entry name" value="HH_AprE-like"/>
</dbReference>
<dbReference type="InterPro" id="IPR058982">
    <property type="entry name" value="Beta-barrel_AprE"/>
</dbReference>
<feature type="domain" description="AprE-like long alpha-helical hairpin" evidence="11">
    <location>
        <begin position="105"/>
        <end position="294"/>
    </location>
</feature>
<feature type="coiled-coil region" evidence="10">
    <location>
        <begin position="173"/>
        <end position="200"/>
    </location>
</feature>
<sequence>MTGRDIVDSLSGPPPRRRVPALSKDLRATFWFGISAILLFFVAGGGWTATAPLSGAAIAPGVVSPEGSRQTVQHLEGGIIREISVRDGDDVEAGDTLVILEDVAAQAESGILMNRLRTLAAGELRLEAERSGADSVAFSHFSLQDVADLDVQAVIAQQRDRFETRAANRRSRKAILAQQAAQLKQQIAGARRQLVGTRRQAELIREEIEVVEYLVRRGYGRKPRLLALQRGEAELIGTEGELVASIARSNEAIAEIELQILNVDTERIEEITSELADIRTSRIEVEKQIKESLDRLLRTEITAPVKGTIIDLRYKTTGGVIRPGEAVLDIVPTEDKLVVDARVAPTDIDDVQVGLEAYVVFPTYPQRHLLRIDGQVTHVAADALEDERSGEPYYLAKIEIHPDRLQSLAPEIQLTPGLPAEVFITTEDRTVLEYLLQPLLETFERSLREP</sequence>
<comment type="similarity">
    <text evidence="2 9">Belongs to the membrane fusion protein (MFP) (TC 8.A.1) family.</text>
</comment>
<evidence type="ECO:0000256" key="8">
    <source>
        <dbReference type="ARBA" id="ARBA00023136"/>
    </source>
</evidence>
<dbReference type="PROSITE" id="PS00543">
    <property type="entry name" value="HLYD_FAMILY"/>
    <property type="match status" value="1"/>
</dbReference>
<protein>
    <recommendedName>
        <fullName evidence="9">Membrane fusion protein (MFP) family protein</fullName>
    </recommendedName>
</protein>
<evidence type="ECO:0000256" key="1">
    <source>
        <dbReference type="ARBA" id="ARBA00004377"/>
    </source>
</evidence>
<dbReference type="InterPro" id="IPR010129">
    <property type="entry name" value="T1SS_HlyD"/>
</dbReference>
<dbReference type="AlphaFoldDB" id="A0A967KIJ7"/>